<feature type="site" description="Stabilizes the basic form of H active site to accept a proton" evidence="8">
    <location>
        <position position="91"/>
    </location>
</feature>
<comment type="function">
    <text evidence="8">Catalyzes the release of premature peptidyl moieties from peptidyl-tRNA molecules trapped in stalled 50S ribosomal subunits, and thus maintains levels of free tRNAs and 50S ribosomes.</text>
</comment>
<dbReference type="PROSITE" id="PS01196">
    <property type="entry name" value="PEPT_TRNA_HYDROL_2"/>
    <property type="match status" value="1"/>
</dbReference>
<keyword evidence="4 8" id="KW-0694">RNA-binding</keyword>
<reference evidence="11 12" key="1">
    <citation type="submission" date="2016-10" db="EMBL/GenBank/DDBJ databases">
        <authorList>
            <person name="de Groot N.N."/>
        </authorList>
    </citation>
    <scope>NUCLEOTIDE SEQUENCE [LARGE SCALE GENOMIC DNA]</scope>
    <source>
        <strain evidence="11 12">DSM 18978</strain>
    </source>
</reference>
<dbReference type="Proteomes" id="UP000198636">
    <property type="component" value="Unassembled WGS sequence"/>
</dbReference>
<dbReference type="NCBIfam" id="TIGR00447">
    <property type="entry name" value="pth"/>
    <property type="match status" value="1"/>
</dbReference>
<dbReference type="Gene3D" id="3.40.50.1470">
    <property type="entry name" value="Peptidyl-tRNA hydrolase"/>
    <property type="match status" value="1"/>
</dbReference>
<dbReference type="GO" id="GO:0005737">
    <property type="term" value="C:cytoplasm"/>
    <property type="evidence" value="ECO:0007669"/>
    <property type="project" value="UniProtKB-SubCell"/>
</dbReference>
<dbReference type="GO" id="GO:0000049">
    <property type="term" value="F:tRNA binding"/>
    <property type="evidence" value="ECO:0007669"/>
    <property type="project" value="UniProtKB-UniRule"/>
</dbReference>
<evidence type="ECO:0000256" key="3">
    <source>
        <dbReference type="ARBA" id="ARBA00022801"/>
    </source>
</evidence>
<evidence type="ECO:0000256" key="4">
    <source>
        <dbReference type="ARBA" id="ARBA00022884"/>
    </source>
</evidence>
<evidence type="ECO:0000256" key="6">
    <source>
        <dbReference type="ARBA" id="ARBA00048707"/>
    </source>
</evidence>
<gene>
    <name evidence="8" type="primary">pth</name>
    <name evidence="11" type="ORF">SAMN03080606_00187</name>
</gene>
<dbReference type="AlphaFoldDB" id="A0A1G5ALD7"/>
<dbReference type="EC" id="3.1.1.29" evidence="1 8"/>
<evidence type="ECO:0000256" key="9">
    <source>
        <dbReference type="RuleBase" id="RU000673"/>
    </source>
</evidence>
<dbReference type="CDD" id="cd00462">
    <property type="entry name" value="PTH"/>
    <property type="match status" value="1"/>
</dbReference>
<comment type="catalytic activity">
    <reaction evidence="6 8 9">
        <text>an N-acyl-L-alpha-aminoacyl-tRNA + H2O = an N-acyl-L-amino acid + a tRNA + H(+)</text>
        <dbReference type="Rhea" id="RHEA:54448"/>
        <dbReference type="Rhea" id="RHEA-COMP:10123"/>
        <dbReference type="Rhea" id="RHEA-COMP:13883"/>
        <dbReference type="ChEBI" id="CHEBI:15377"/>
        <dbReference type="ChEBI" id="CHEBI:15378"/>
        <dbReference type="ChEBI" id="CHEBI:59874"/>
        <dbReference type="ChEBI" id="CHEBI:78442"/>
        <dbReference type="ChEBI" id="CHEBI:138191"/>
        <dbReference type="EC" id="3.1.1.29"/>
    </reaction>
</comment>
<dbReference type="InterPro" id="IPR018171">
    <property type="entry name" value="Pept_tRNA_hydro_CS"/>
</dbReference>
<dbReference type="FunFam" id="3.40.50.1470:FF:000001">
    <property type="entry name" value="Peptidyl-tRNA hydrolase"/>
    <property type="match status" value="1"/>
</dbReference>
<evidence type="ECO:0000256" key="8">
    <source>
        <dbReference type="HAMAP-Rule" id="MF_00083"/>
    </source>
</evidence>
<comment type="subcellular location">
    <subcellularLocation>
        <location evidence="8">Cytoplasm</location>
    </subcellularLocation>
</comment>
<sequence>MYVIVGLGNPGRKYENTRHNVGFHTIDLLAERNQIKVNKLKHKALYGEGVIAGEKVLLVKPQTYMNLSGQSLLDIVNYYKVDLNRIIVIYDDIDIKVGSIRIREKGSAGTHNGMRSIIYLLQKDEFPRIRIGIGKPEIMELSDFVTSNFSKEEIPLIKEAIETAALAVESVIDRDLSFAMNKFNG</sequence>
<accession>A0A1G5ALD7</accession>
<dbReference type="GO" id="GO:0004045">
    <property type="term" value="F:peptidyl-tRNA hydrolase activity"/>
    <property type="evidence" value="ECO:0007669"/>
    <property type="project" value="UniProtKB-UniRule"/>
</dbReference>
<dbReference type="InterPro" id="IPR036416">
    <property type="entry name" value="Pept_tRNA_hydro_sf"/>
</dbReference>
<dbReference type="STRING" id="1120976.SAMN03080606_00187"/>
<feature type="site" description="Discriminates between blocked and unblocked aminoacyl-tRNA" evidence="8">
    <location>
        <position position="9"/>
    </location>
</feature>
<dbReference type="GO" id="GO:0072344">
    <property type="term" value="P:rescue of stalled ribosome"/>
    <property type="evidence" value="ECO:0007669"/>
    <property type="project" value="UniProtKB-UniRule"/>
</dbReference>
<keyword evidence="2 8" id="KW-0820">tRNA-binding</keyword>
<dbReference type="PROSITE" id="PS01195">
    <property type="entry name" value="PEPT_TRNA_HYDROL_1"/>
    <property type="match status" value="1"/>
</dbReference>
<dbReference type="OrthoDB" id="9800507at2"/>
<evidence type="ECO:0000256" key="10">
    <source>
        <dbReference type="RuleBase" id="RU004320"/>
    </source>
</evidence>
<keyword evidence="12" id="KW-1185">Reference proteome</keyword>
<dbReference type="Pfam" id="PF01195">
    <property type="entry name" value="Pept_tRNA_hydro"/>
    <property type="match status" value="1"/>
</dbReference>
<dbReference type="InterPro" id="IPR001328">
    <property type="entry name" value="Pept_tRNA_hydro"/>
</dbReference>
<feature type="active site" description="Proton acceptor" evidence="8">
    <location>
        <position position="19"/>
    </location>
</feature>
<comment type="function">
    <text evidence="8">Hydrolyzes ribosome-free peptidyl-tRNAs (with 1 or more amino acids incorporated), which drop off the ribosome during protein synthesis, or as a result of ribosome stalling.</text>
</comment>
<evidence type="ECO:0000313" key="12">
    <source>
        <dbReference type="Proteomes" id="UP000198636"/>
    </source>
</evidence>
<dbReference type="PANTHER" id="PTHR17224">
    <property type="entry name" value="PEPTIDYL-TRNA HYDROLASE"/>
    <property type="match status" value="1"/>
</dbReference>
<proteinExistence type="inferred from homology"/>
<evidence type="ECO:0000256" key="2">
    <source>
        <dbReference type="ARBA" id="ARBA00022555"/>
    </source>
</evidence>
<dbReference type="RefSeq" id="WP_091538901.1">
    <property type="nucleotide sequence ID" value="NZ_FMUS01000001.1"/>
</dbReference>
<name>A0A1G5ALD7_9FIRM</name>
<evidence type="ECO:0000256" key="7">
    <source>
        <dbReference type="ARBA" id="ARBA00050038"/>
    </source>
</evidence>
<evidence type="ECO:0000313" key="11">
    <source>
        <dbReference type="EMBL" id="SCX78655.1"/>
    </source>
</evidence>
<organism evidence="11 12">
    <name type="scientific">Alkaliphilus peptidifermentans DSM 18978</name>
    <dbReference type="NCBI Taxonomy" id="1120976"/>
    <lineage>
        <taxon>Bacteria</taxon>
        <taxon>Bacillati</taxon>
        <taxon>Bacillota</taxon>
        <taxon>Clostridia</taxon>
        <taxon>Peptostreptococcales</taxon>
        <taxon>Natronincolaceae</taxon>
        <taxon>Alkaliphilus</taxon>
    </lineage>
</organism>
<feature type="binding site" evidence="8">
    <location>
        <position position="14"/>
    </location>
    <ligand>
        <name>tRNA</name>
        <dbReference type="ChEBI" id="CHEBI:17843"/>
    </ligand>
</feature>
<comment type="similarity">
    <text evidence="5 8 10">Belongs to the PTH family.</text>
</comment>
<dbReference type="EMBL" id="FMUS01000001">
    <property type="protein sequence ID" value="SCX78655.1"/>
    <property type="molecule type" value="Genomic_DNA"/>
</dbReference>
<comment type="subunit">
    <text evidence="8">Monomer.</text>
</comment>
<dbReference type="PANTHER" id="PTHR17224:SF1">
    <property type="entry name" value="PEPTIDYL-TRNA HYDROLASE"/>
    <property type="match status" value="1"/>
</dbReference>
<evidence type="ECO:0000256" key="5">
    <source>
        <dbReference type="ARBA" id="ARBA00038063"/>
    </source>
</evidence>
<evidence type="ECO:0000256" key="1">
    <source>
        <dbReference type="ARBA" id="ARBA00013260"/>
    </source>
</evidence>
<dbReference type="GO" id="GO:0006515">
    <property type="term" value="P:protein quality control for misfolded or incompletely synthesized proteins"/>
    <property type="evidence" value="ECO:0007669"/>
    <property type="project" value="UniProtKB-UniRule"/>
</dbReference>
<dbReference type="HAMAP" id="MF_00083">
    <property type="entry name" value="Pept_tRNA_hydro_bact"/>
    <property type="match status" value="1"/>
</dbReference>
<keyword evidence="8" id="KW-0963">Cytoplasm</keyword>
<keyword evidence="3 8" id="KW-0378">Hydrolase</keyword>
<protein>
    <recommendedName>
        <fullName evidence="7 8">Peptidyl-tRNA hydrolase</fullName>
        <shortName evidence="8">Pth</shortName>
        <ecNumber evidence="1 8">3.1.1.29</ecNumber>
    </recommendedName>
</protein>
<dbReference type="SUPFAM" id="SSF53178">
    <property type="entry name" value="Peptidyl-tRNA hydrolase-like"/>
    <property type="match status" value="1"/>
</dbReference>
<feature type="binding site" evidence="8">
    <location>
        <position position="112"/>
    </location>
    <ligand>
        <name>tRNA</name>
        <dbReference type="ChEBI" id="CHEBI:17843"/>
    </ligand>
</feature>
<feature type="binding site" evidence="8">
    <location>
        <position position="64"/>
    </location>
    <ligand>
        <name>tRNA</name>
        <dbReference type="ChEBI" id="CHEBI:17843"/>
    </ligand>
</feature>
<feature type="binding site" evidence="8">
    <location>
        <position position="66"/>
    </location>
    <ligand>
        <name>tRNA</name>
        <dbReference type="ChEBI" id="CHEBI:17843"/>
    </ligand>
</feature>